<dbReference type="InterPro" id="IPR011009">
    <property type="entry name" value="Kinase-like_dom_sf"/>
</dbReference>
<protein>
    <submittedName>
        <fullName evidence="2">Aminoglycoside 3'-phosphotransferase/choline kinase domain protein</fullName>
    </submittedName>
</protein>
<dbReference type="SUPFAM" id="SSF56112">
    <property type="entry name" value="Protein kinase-like (PK-like)"/>
    <property type="match status" value="1"/>
</dbReference>
<name>A0A0A1V4C9_9HYPO</name>
<dbReference type="HOGENOM" id="CLU_060550_1_0_1"/>
<accession>A0A0A1V4C9</accession>
<dbReference type="Proteomes" id="UP000030151">
    <property type="component" value="Unassembled WGS sequence"/>
</dbReference>
<dbReference type="OrthoDB" id="4187105at2759"/>
<keyword evidence="2" id="KW-0418">Kinase</keyword>
<keyword evidence="2" id="KW-0808">Transferase</keyword>
<dbReference type="Pfam" id="PF01636">
    <property type="entry name" value="APH"/>
    <property type="match status" value="1"/>
</dbReference>
<dbReference type="eggNOG" id="ENOG502S4PF">
    <property type="taxonomic scope" value="Eukaryota"/>
</dbReference>
<sequence>MSPRQPSEQVLAAFGAQSQLTRLPGGSCVCYFDGKIVLKPSEDEEESQWIGNTLASLSTLEPSLTYRVPRPIASIQDPTRYVVDGWTAMSMLPGRNELPVRFADTFRVSQAFHEALRKLNLEKPRFLRGRINRWSEADRVVWGEKQLSEVANVNKEVLAVFDDALKEYEKLTRPLPTDVTPQLIHGDLTGNILLDDEAGEPPGIIDMTFYWRPAAYAEAIVVADGLAWYKQGRGLIELYVMGETRLQLLVRALHWRCLTFCIDPDMDWVRANIPKVDFIGAARLLGEVINEASR</sequence>
<evidence type="ECO:0000313" key="2">
    <source>
        <dbReference type="EMBL" id="EXV04461.1"/>
    </source>
</evidence>
<evidence type="ECO:0000313" key="3">
    <source>
        <dbReference type="Proteomes" id="UP000030151"/>
    </source>
</evidence>
<dbReference type="InterPro" id="IPR002575">
    <property type="entry name" value="Aminoglycoside_PTrfase"/>
</dbReference>
<evidence type="ECO:0000259" key="1">
    <source>
        <dbReference type="Pfam" id="PF01636"/>
    </source>
</evidence>
<reference evidence="2 3" key="1">
    <citation type="submission" date="2014-02" db="EMBL/GenBank/DDBJ databases">
        <title>The genome sequence of the entomopathogenic fungus Metarhizium robertsii ARSEF 2575.</title>
        <authorList>
            <person name="Giuliano Garisto Donzelli B."/>
            <person name="Roe B.A."/>
            <person name="Macmil S.L."/>
            <person name="Krasnoff S.B."/>
            <person name="Gibson D.M."/>
        </authorList>
    </citation>
    <scope>NUCLEOTIDE SEQUENCE [LARGE SCALE GENOMIC DNA]</scope>
    <source>
        <strain evidence="2 3">ARSEF 2575</strain>
    </source>
</reference>
<organism evidence="2 3">
    <name type="scientific">Metarhizium robertsii</name>
    <dbReference type="NCBI Taxonomy" id="568076"/>
    <lineage>
        <taxon>Eukaryota</taxon>
        <taxon>Fungi</taxon>
        <taxon>Dikarya</taxon>
        <taxon>Ascomycota</taxon>
        <taxon>Pezizomycotina</taxon>
        <taxon>Sordariomycetes</taxon>
        <taxon>Hypocreomycetidae</taxon>
        <taxon>Hypocreales</taxon>
        <taxon>Clavicipitaceae</taxon>
        <taxon>Metarhizium</taxon>
    </lineage>
</organism>
<gene>
    <name evidence="2" type="ORF">X797_002136</name>
</gene>
<comment type="caution">
    <text evidence="2">The sequence shown here is derived from an EMBL/GenBank/DDBJ whole genome shotgun (WGS) entry which is preliminary data.</text>
</comment>
<proteinExistence type="predicted"/>
<dbReference type="EMBL" id="JELW01000002">
    <property type="protein sequence ID" value="EXV04461.1"/>
    <property type="molecule type" value="Genomic_DNA"/>
</dbReference>
<feature type="domain" description="Aminoglycoside phosphotransferase" evidence="1">
    <location>
        <begin position="39"/>
        <end position="206"/>
    </location>
</feature>
<dbReference type="GO" id="GO:0016301">
    <property type="term" value="F:kinase activity"/>
    <property type="evidence" value="ECO:0007669"/>
    <property type="project" value="UniProtKB-KW"/>
</dbReference>
<dbReference type="AlphaFoldDB" id="A0A0A1V4C9"/>